<keyword evidence="5 12" id="KW-1133">Transmembrane helix</keyword>
<evidence type="ECO:0000256" key="5">
    <source>
        <dbReference type="ARBA" id="ARBA00022989"/>
    </source>
</evidence>
<dbReference type="GO" id="GO:0005886">
    <property type="term" value="C:plasma membrane"/>
    <property type="evidence" value="ECO:0007669"/>
    <property type="project" value="TreeGrafter"/>
</dbReference>
<name>A0AAD9R2J3_ACRCE</name>
<evidence type="ECO:0000256" key="7">
    <source>
        <dbReference type="ARBA" id="ARBA00023065"/>
    </source>
</evidence>
<proteinExistence type="inferred from homology"/>
<gene>
    <name evidence="13" type="ORF">P5673_003348</name>
</gene>
<evidence type="ECO:0000256" key="3">
    <source>
        <dbReference type="ARBA" id="ARBA00022461"/>
    </source>
</evidence>
<organism evidence="13 14">
    <name type="scientific">Acropora cervicornis</name>
    <name type="common">Staghorn coral</name>
    <dbReference type="NCBI Taxonomy" id="6130"/>
    <lineage>
        <taxon>Eukaryota</taxon>
        <taxon>Metazoa</taxon>
        <taxon>Cnidaria</taxon>
        <taxon>Anthozoa</taxon>
        <taxon>Hexacorallia</taxon>
        <taxon>Scleractinia</taxon>
        <taxon>Astrocoeniina</taxon>
        <taxon>Acroporidae</taxon>
        <taxon>Acropora</taxon>
    </lineage>
</organism>
<evidence type="ECO:0000313" key="13">
    <source>
        <dbReference type="EMBL" id="KAK2571933.1"/>
    </source>
</evidence>
<keyword evidence="6" id="KW-0915">Sodium</keyword>
<evidence type="ECO:0000256" key="11">
    <source>
        <dbReference type="RuleBase" id="RU000679"/>
    </source>
</evidence>
<dbReference type="InterPro" id="IPR001873">
    <property type="entry name" value="ENaC"/>
</dbReference>
<sequence length="438" mass="49686">METKVEPLRESISLDQSKATFFPSWKTFAENTTLHGLKNTLSNNKRNSFRRLIWIFFLCASTVSFGYSVARSLLRFSSFPIHTILTNEISKPDDGMEFPAVTICNLNNVMKSKRDTADDDRRFTEFGLNVSGCHETREVRGNMTCGQAFMCAFYGLTMIPGCDNTTKQKLTKALMNSSMNQEEIYSKYGHDLFDLTSYLRRCEFRETGKKCTPKDFVSSITTDGLCFTYNSGLNNFSEAYRTTFAGPRLGLNILLDVQTNEATYYPESAIGLNVIIHAQRTVVNRLQGFNVMPGTHATIGVKLIKHERLPYPYQTNCKMTDLDGIYSYTQDACSFDCVSKMVIEECGCRPAGLLVKRPNWLSECNCNSACTELEYESHVSYARFPDDTTIEVLQNDGINKSSHYMSFLTICEFLEFLWDVVISGMKKKLRPAQTPPIQ</sequence>
<feature type="transmembrane region" description="Helical" evidence="12">
    <location>
        <begin position="52"/>
        <end position="70"/>
    </location>
</feature>
<evidence type="ECO:0000313" key="14">
    <source>
        <dbReference type="Proteomes" id="UP001249851"/>
    </source>
</evidence>
<comment type="similarity">
    <text evidence="11">Belongs to the amiloride-sensitive sodium channel (TC 1.A.6) family.</text>
</comment>
<keyword evidence="3 11" id="KW-0894">Sodium channel</keyword>
<accession>A0AAD9R2J3</accession>
<evidence type="ECO:0000256" key="2">
    <source>
        <dbReference type="ARBA" id="ARBA00022448"/>
    </source>
</evidence>
<dbReference type="PANTHER" id="PTHR11690">
    <property type="entry name" value="AMILORIDE-SENSITIVE SODIUM CHANNEL-RELATED"/>
    <property type="match status" value="1"/>
</dbReference>
<evidence type="ECO:0000256" key="10">
    <source>
        <dbReference type="ARBA" id="ARBA00023303"/>
    </source>
</evidence>
<evidence type="ECO:0000256" key="4">
    <source>
        <dbReference type="ARBA" id="ARBA00022692"/>
    </source>
</evidence>
<comment type="subcellular location">
    <subcellularLocation>
        <location evidence="1">Membrane</location>
        <topology evidence="1">Multi-pass membrane protein</topology>
    </subcellularLocation>
</comment>
<comment type="caution">
    <text evidence="13">The sequence shown here is derived from an EMBL/GenBank/DDBJ whole genome shotgun (WGS) entry which is preliminary data.</text>
</comment>
<evidence type="ECO:0000256" key="6">
    <source>
        <dbReference type="ARBA" id="ARBA00023053"/>
    </source>
</evidence>
<reference evidence="13" key="2">
    <citation type="journal article" date="2023" name="Science">
        <title>Genomic signatures of disease resistance in endangered staghorn corals.</title>
        <authorList>
            <person name="Vollmer S.V."/>
            <person name="Selwyn J.D."/>
            <person name="Despard B.A."/>
            <person name="Roesel C.L."/>
        </authorList>
    </citation>
    <scope>NUCLEOTIDE SEQUENCE</scope>
    <source>
        <strain evidence="13">K2</strain>
    </source>
</reference>
<keyword evidence="10 11" id="KW-0407">Ion channel</keyword>
<reference evidence="13" key="1">
    <citation type="journal article" date="2023" name="G3 (Bethesda)">
        <title>Whole genome assembly and annotation of the endangered Caribbean coral Acropora cervicornis.</title>
        <authorList>
            <person name="Selwyn J.D."/>
            <person name="Vollmer S.V."/>
        </authorList>
    </citation>
    <scope>NUCLEOTIDE SEQUENCE</scope>
    <source>
        <strain evidence="13">K2</strain>
    </source>
</reference>
<dbReference type="PRINTS" id="PR01078">
    <property type="entry name" value="AMINACHANNEL"/>
</dbReference>
<evidence type="ECO:0000256" key="8">
    <source>
        <dbReference type="ARBA" id="ARBA00023136"/>
    </source>
</evidence>
<dbReference type="PANTHER" id="PTHR11690:SF296">
    <property type="entry name" value="DEGENERIN-LIKE PROTEIN DEL-10"/>
    <property type="match status" value="1"/>
</dbReference>
<dbReference type="Gene3D" id="2.60.470.10">
    <property type="entry name" value="Acid-sensing ion channels like domains"/>
    <property type="match status" value="1"/>
</dbReference>
<keyword evidence="9 11" id="KW-0739">Sodium transport</keyword>
<dbReference type="EMBL" id="JARQWQ010000005">
    <property type="protein sequence ID" value="KAK2571933.1"/>
    <property type="molecule type" value="Genomic_DNA"/>
</dbReference>
<keyword evidence="8 12" id="KW-0472">Membrane</keyword>
<dbReference type="Proteomes" id="UP001249851">
    <property type="component" value="Unassembled WGS sequence"/>
</dbReference>
<keyword evidence="4 11" id="KW-0812">Transmembrane</keyword>
<keyword evidence="2 11" id="KW-0813">Transport</keyword>
<dbReference type="AlphaFoldDB" id="A0AAD9R2J3"/>
<evidence type="ECO:0000256" key="1">
    <source>
        <dbReference type="ARBA" id="ARBA00004141"/>
    </source>
</evidence>
<evidence type="ECO:0000256" key="9">
    <source>
        <dbReference type="ARBA" id="ARBA00023201"/>
    </source>
</evidence>
<evidence type="ECO:0000256" key="12">
    <source>
        <dbReference type="SAM" id="Phobius"/>
    </source>
</evidence>
<dbReference type="GO" id="GO:0015280">
    <property type="term" value="F:ligand-gated sodium channel activity"/>
    <property type="evidence" value="ECO:0007669"/>
    <property type="project" value="TreeGrafter"/>
</dbReference>
<dbReference type="Pfam" id="PF00858">
    <property type="entry name" value="ASC"/>
    <property type="match status" value="1"/>
</dbReference>
<keyword evidence="7 11" id="KW-0406">Ion transport</keyword>
<keyword evidence="14" id="KW-1185">Reference proteome</keyword>
<protein>
    <submittedName>
        <fullName evidence="13">Acid-sensing ion channel 1A</fullName>
    </submittedName>
</protein>